<proteinExistence type="predicted"/>
<evidence type="ECO:0000313" key="2">
    <source>
        <dbReference type="EMBL" id="WPX08823.1"/>
    </source>
</evidence>
<sequence>MKLLKFIYKLIVIAAIIVSVVLSLNLYGVEFLSPYMLMRFEYIKTYPNIRFYEDALPMKDGIAVIFRGKIGILNSDTIKWTKVTYQNHKGYSDGQVAVAYVLGGKYLHIITASEQKDIMYPVAIKDVKVKSGKVCVLLSNSNENYLIAYDNNQNILFSAKLNEKVIDFDIAGEFAVAIVKSTSTGDLAISHIDKRGVYMSKVLPATFSKVKKLFVIQNYITVWDGKTLSVYDLQLQKKKQSFTLTGTPQPAVGNPEVLWTTKSIFVYNKYTDRFLLKNLQNFDWAAATKDKIVVTKGSRVEIYSLNLNRLKQLKVPSYGFVKAVLSQDKLYYIFNDRIECYKERW</sequence>
<evidence type="ECO:0008006" key="4">
    <source>
        <dbReference type="Google" id="ProtNLM"/>
    </source>
</evidence>
<feature type="transmembrane region" description="Helical" evidence="1">
    <location>
        <begin position="6"/>
        <end position="29"/>
    </location>
</feature>
<dbReference type="EMBL" id="CP139957">
    <property type="protein sequence ID" value="WPX08823.1"/>
    <property type="molecule type" value="Genomic_DNA"/>
</dbReference>
<evidence type="ECO:0000256" key="1">
    <source>
        <dbReference type="SAM" id="Phobius"/>
    </source>
</evidence>
<dbReference type="RefSeq" id="WP_045173374.1">
    <property type="nucleotide sequence ID" value="NZ_CP139957.1"/>
</dbReference>
<keyword evidence="1" id="KW-0472">Membrane</keyword>
<keyword evidence="3" id="KW-1185">Reference proteome</keyword>
<accession>A0ABZ0U262</accession>
<dbReference type="Proteomes" id="UP001322744">
    <property type="component" value="Chromosome"/>
</dbReference>
<keyword evidence="1" id="KW-0812">Transmembrane</keyword>
<name>A0ABZ0U262_9FIRM</name>
<organism evidence="2 3">
    <name type="scientific">Anaerocellum danielii</name>
    <dbReference type="NCBI Taxonomy" id="1387557"/>
    <lineage>
        <taxon>Bacteria</taxon>
        <taxon>Bacillati</taxon>
        <taxon>Bacillota</taxon>
        <taxon>Bacillota incertae sedis</taxon>
        <taxon>Caldicellulosiruptorales</taxon>
        <taxon>Caldicellulosiruptoraceae</taxon>
        <taxon>Anaerocellum</taxon>
    </lineage>
</organism>
<protein>
    <recommendedName>
        <fullName evidence="4">WD40 repeat domain-containing protein</fullName>
    </recommendedName>
</protein>
<dbReference type="SUPFAM" id="SSF82171">
    <property type="entry name" value="DPP6 N-terminal domain-like"/>
    <property type="match status" value="1"/>
</dbReference>
<evidence type="ECO:0000313" key="3">
    <source>
        <dbReference type="Proteomes" id="UP001322744"/>
    </source>
</evidence>
<gene>
    <name evidence="2" type="ORF">SOJ16_002737</name>
</gene>
<reference evidence="2 3" key="1">
    <citation type="submission" date="2023-12" db="EMBL/GenBank/DDBJ databases">
        <authorList>
            <person name="Manesh M.J.H."/>
            <person name="Bing R.G."/>
            <person name="Willard D.J."/>
            <person name="Kelly R.M."/>
        </authorList>
    </citation>
    <scope>NUCLEOTIDE SEQUENCE [LARGE SCALE GENOMIC DNA]</scope>
    <source>
        <strain evidence="2 3">DSM 8977</strain>
    </source>
</reference>
<keyword evidence="1" id="KW-1133">Transmembrane helix</keyword>